<name>A0AAN9L7B5_CANGL</name>
<dbReference type="AlphaFoldDB" id="A0AAN9L7B5"/>
<accession>A0AAN9L7B5</accession>
<feature type="signal peptide" evidence="1">
    <location>
        <begin position="1"/>
        <end position="25"/>
    </location>
</feature>
<proteinExistence type="predicted"/>
<protein>
    <recommendedName>
        <fullName evidence="4">Secreted protein</fullName>
    </recommendedName>
</protein>
<evidence type="ECO:0000313" key="2">
    <source>
        <dbReference type="EMBL" id="KAK7328989.1"/>
    </source>
</evidence>
<organism evidence="2 3">
    <name type="scientific">Canavalia gladiata</name>
    <name type="common">Sword bean</name>
    <name type="synonym">Dolichos gladiatus</name>
    <dbReference type="NCBI Taxonomy" id="3824"/>
    <lineage>
        <taxon>Eukaryota</taxon>
        <taxon>Viridiplantae</taxon>
        <taxon>Streptophyta</taxon>
        <taxon>Embryophyta</taxon>
        <taxon>Tracheophyta</taxon>
        <taxon>Spermatophyta</taxon>
        <taxon>Magnoliopsida</taxon>
        <taxon>eudicotyledons</taxon>
        <taxon>Gunneridae</taxon>
        <taxon>Pentapetalae</taxon>
        <taxon>rosids</taxon>
        <taxon>fabids</taxon>
        <taxon>Fabales</taxon>
        <taxon>Fabaceae</taxon>
        <taxon>Papilionoideae</taxon>
        <taxon>50 kb inversion clade</taxon>
        <taxon>NPAAA clade</taxon>
        <taxon>indigoferoid/millettioid clade</taxon>
        <taxon>Phaseoleae</taxon>
        <taxon>Canavalia</taxon>
    </lineage>
</organism>
<dbReference type="Proteomes" id="UP001367508">
    <property type="component" value="Unassembled WGS sequence"/>
</dbReference>
<keyword evidence="3" id="KW-1185">Reference proteome</keyword>
<keyword evidence="1" id="KW-0732">Signal</keyword>
<comment type="caution">
    <text evidence="2">The sequence shown here is derived from an EMBL/GenBank/DDBJ whole genome shotgun (WGS) entry which is preliminary data.</text>
</comment>
<gene>
    <name evidence="2" type="ORF">VNO77_23132</name>
</gene>
<sequence>MIEQRRWPGCLLIFCLGVLVPCTSPLASLNSVLKTKALSLSFHDRKAPTKAIVLRTMHPSMTTSFKVTCTHLAQFMLNHQLRYELSLEDLHACAFVDVRPDSLLPLLLNQKMRKSRKEFPVVEEKTKLQTPGALLRHDNHLMHPHRKSCELTV</sequence>
<reference evidence="2 3" key="1">
    <citation type="submission" date="2024-01" db="EMBL/GenBank/DDBJ databases">
        <title>The genomes of 5 underutilized Papilionoideae crops provide insights into root nodulation and disease resistanc.</title>
        <authorList>
            <person name="Jiang F."/>
        </authorList>
    </citation>
    <scope>NUCLEOTIDE SEQUENCE [LARGE SCALE GENOMIC DNA]</scope>
    <source>
        <strain evidence="2">LVBAO_FW01</strain>
        <tissue evidence="2">Leaves</tissue>
    </source>
</reference>
<evidence type="ECO:0008006" key="4">
    <source>
        <dbReference type="Google" id="ProtNLM"/>
    </source>
</evidence>
<feature type="chain" id="PRO_5043034963" description="Secreted protein" evidence="1">
    <location>
        <begin position="26"/>
        <end position="153"/>
    </location>
</feature>
<evidence type="ECO:0000256" key="1">
    <source>
        <dbReference type="SAM" id="SignalP"/>
    </source>
</evidence>
<evidence type="ECO:0000313" key="3">
    <source>
        <dbReference type="Proteomes" id="UP001367508"/>
    </source>
</evidence>
<dbReference type="EMBL" id="JAYMYQ010000005">
    <property type="protein sequence ID" value="KAK7328989.1"/>
    <property type="molecule type" value="Genomic_DNA"/>
</dbReference>